<dbReference type="InterPro" id="IPR015421">
    <property type="entry name" value="PyrdxlP-dep_Trfase_major"/>
</dbReference>
<dbReference type="AlphaFoldDB" id="A0A0A1FE73"/>
<dbReference type="PRINTS" id="PR00799">
    <property type="entry name" value="TRANSAMINASE"/>
</dbReference>
<evidence type="ECO:0000256" key="3">
    <source>
        <dbReference type="ARBA" id="ARBA00011738"/>
    </source>
</evidence>
<dbReference type="InterPro" id="IPR015424">
    <property type="entry name" value="PyrdxlP-dep_Trfase"/>
</dbReference>
<keyword evidence="6" id="KW-0663">Pyridoxal phosphate</keyword>
<dbReference type="PANTHER" id="PTHR11879:SF37">
    <property type="entry name" value="AROMATIC-AMINO-ACID AMINOTRANSFERASE"/>
    <property type="match status" value="1"/>
</dbReference>
<dbReference type="NCBIfam" id="NF006719">
    <property type="entry name" value="PRK09257.1"/>
    <property type="match status" value="1"/>
</dbReference>
<dbReference type="InterPro" id="IPR015422">
    <property type="entry name" value="PyrdxlP-dep_Trfase_small"/>
</dbReference>
<dbReference type="GO" id="GO:0005829">
    <property type="term" value="C:cytosol"/>
    <property type="evidence" value="ECO:0007669"/>
    <property type="project" value="TreeGrafter"/>
</dbReference>
<proteinExistence type="inferred from homology"/>
<dbReference type="InterPro" id="IPR004839">
    <property type="entry name" value="Aminotransferase_I/II_large"/>
</dbReference>
<evidence type="ECO:0000256" key="5">
    <source>
        <dbReference type="ARBA" id="ARBA00022679"/>
    </source>
</evidence>
<dbReference type="GO" id="GO:0004838">
    <property type="term" value="F:L-tyrosine-2-oxoglutarate transaminase activity"/>
    <property type="evidence" value="ECO:0007669"/>
    <property type="project" value="TreeGrafter"/>
</dbReference>
<evidence type="ECO:0000313" key="9">
    <source>
        <dbReference type="Proteomes" id="UP000030302"/>
    </source>
</evidence>
<dbReference type="CDD" id="cd00609">
    <property type="entry name" value="AAT_like"/>
    <property type="match status" value="1"/>
</dbReference>
<sequence length="402" mass="44845">MFKHIPPYPGDPIMSLFEAFQKDHHPRKINLSIGLYYDNENNIPVLECVRRAKALLANEDKPHTYLPMEGMALYRQMLQETVFGKDSPVLRDKRVATIQSVGGSGALRIGADFLKTYFPGSAVWVSDPTWDNHQVIFAGAGLEIHAYPYYDELTNSLKFEQMLGCISTLPAHSIVLLQPCCHNPTGIDMSREQWLELIPVLQQRRLIPFMDMAYQGFGDGLDEDAWAIRTMANAGMPFVVSNSFSKNFSLYGERSGGLSFVAASEAEATTILGQLKAAVRRIYSSPPLYGARLISTVLGTPELAAQWDAEVAQMRIRIRHMRTSLQQLLQHKLSEAAAGYLTEQRGMFSYTGLSAAEVDRLREEQGVYLLRSGRMCVAGLNEANIEHVAASMADILRARINP</sequence>
<feature type="domain" description="Aminotransferase class I/classII large" evidence="7">
    <location>
        <begin position="27"/>
        <end position="390"/>
    </location>
</feature>
<dbReference type="GO" id="GO:0033585">
    <property type="term" value="P:L-phenylalanine biosynthetic process from chorismate via phenylpyruvate"/>
    <property type="evidence" value="ECO:0007669"/>
    <property type="project" value="TreeGrafter"/>
</dbReference>
<evidence type="ECO:0000256" key="2">
    <source>
        <dbReference type="ARBA" id="ARBA00007441"/>
    </source>
</evidence>
<dbReference type="RefSeq" id="WP_038496204.1">
    <property type="nucleotide sequence ID" value="NZ_CP009962.1"/>
</dbReference>
<dbReference type="GO" id="GO:0030170">
    <property type="term" value="F:pyridoxal phosphate binding"/>
    <property type="evidence" value="ECO:0007669"/>
    <property type="project" value="InterPro"/>
</dbReference>
<comment type="cofactor">
    <cofactor evidence="1">
        <name>pyridoxal 5'-phosphate</name>
        <dbReference type="ChEBI" id="CHEBI:597326"/>
    </cofactor>
</comment>
<dbReference type="KEGG" id="care:LT85_2801"/>
<dbReference type="OrthoDB" id="9766445at2"/>
<keyword evidence="5 8" id="KW-0808">Transferase</keyword>
<dbReference type="Proteomes" id="UP000030302">
    <property type="component" value="Chromosome"/>
</dbReference>
<comment type="similarity">
    <text evidence="2">Belongs to the class-I pyridoxal-phosphate-dependent aminotransferase family.</text>
</comment>
<dbReference type="PANTHER" id="PTHR11879">
    <property type="entry name" value="ASPARTATE AMINOTRANSFERASE"/>
    <property type="match status" value="1"/>
</dbReference>
<evidence type="ECO:0000256" key="4">
    <source>
        <dbReference type="ARBA" id="ARBA00022576"/>
    </source>
</evidence>
<dbReference type="Gene3D" id="3.40.640.10">
    <property type="entry name" value="Type I PLP-dependent aspartate aminotransferase-like (Major domain)"/>
    <property type="match status" value="1"/>
</dbReference>
<dbReference type="FunFam" id="3.40.640.10:FF:000015">
    <property type="entry name" value="Aspartate aminotransferase"/>
    <property type="match status" value="1"/>
</dbReference>
<dbReference type="EC" id="2.6.1.57" evidence="8"/>
<evidence type="ECO:0000313" key="8">
    <source>
        <dbReference type="EMBL" id="AIY41959.1"/>
    </source>
</evidence>
<organism evidence="8 9">
    <name type="scientific">Collimonas arenae</name>
    <dbReference type="NCBI Taxonomy" id="279058"/>
    <lineage>
        <taxon>Bacteria</taxon>
        <taxon>Pseudomonadati</taxon>
        <taxon>Pseudomonadota</taxon>
        <taxon>Betaproteobacteria</taxon>
        <taxon>Burkholderiales</taxon>
        <taxon>Oxalobacteraceae</taxon>
        <taxon>Collimonas</taxon>
    </lineage>
</organism>
<accession>A0A0A1FE73</accession>
<dbReference type="STRING" id="279058.LT85_2801"/>
<dbReference type="SUPFAM" id="SSF53383">
    <property type="entry name" value="PLP-dependent transferases"/>
    <property type="match status" value="1"/>
</dbReference>
<name>A0A0A1FE73_9BURK</name>
<dbReference type="Pfam" id="PF00155">
    <property type="entry name" value="Aminotran_1_2"/>
    <property type="match status" value="1"/>
</dbReference>
<keyword evidence="4 8" id="KW-0032">Aminotransferase</keyword>
<evidence type="ECO:0000259" key="7">
    <source>
        <dbReference type="Pfam" id="PF00155"/>
    </source>
</evidence>
<dbReference type="EMBL" id="CP009962">
    <property type="protein sequence ID" value="AIY41959.1"/>
    <property type="molecule type" value="Genomic_DNA"/>
</dbReference>
<dbReference type="GO" id="GO:0042802">
    <property type="term" value="F:identical protein binding"/>
    <property type="evidence" value="ECO:0007669"/>
    <property type="project" value="TreeGrafter"/>
</dbReference>
<comment type="subunit">
    <text evidence="3">Homodimer.</text>
</comment>
<evidence type="ECO:0000256" key="6">
    <source>
        <dbReference type="ARBA" id="ARBA00022898"/>
    </source>
</evidence>
<evidence type="ECO:0000256" key="1">
    <source>
        <dbReference type="ARBA" id="ARBA00001933"/>
    </source>
</evidence>
<dbReference type="Gene3D" id="3.90.1150.10">
    <property type="entry name" value="Aspartate Aminotransferase, domain 1"/>
    <property type="match status" value="1"/>
</dbReference>
<dbReference type="InterPro" id="IPR000796">
    <property type="entry name" value="Asp_trans"/>
</dbReference>
<dbReference type="HOGENOM" id="CLU_032440_1_2_4"/>
<gene>
    <name evidence="8" type="ORF">LT85_2801</name>
</gene>
<protein>
    <submittedName>
        <fullName evidence="8">Biosynthetic Aromatic amino acid aminotransferase alpha</fullName>
        <ecNumber evidence="8">2.6.1.57</ecNumber>
    </submittedName>
</protein>
<reference evidence="9" key="1">
    <citation type="journal article" date="2014" name="Soil Biol. Biochem.">
        <title>Structure and function of bacterial communities in ageing soils: Insights from the Mendocino ecological staircase.</title>
        <authorList>
            <person name="Uroz S."/>
            <person name="Tech J.J."/>
            <person name="Sawaya N.A."/>
            <person name="Frey-Klett P."/>
            <person name="Leveau J.H.J."/>
        </authorList>
    </citation>
    <scope>NUCLEOTIDE SEQUENCE [LARGE SCALE GENOMIC DNA]</scope>
    <source>
        <strain evidence="9">Cal35</strain>
    </source>
</reference>
<keyword evidence="9" id="KW-1185">Reference proteome</keyword>